<dbReference type="EMBL" id="FNKB01000001">
    <property type="protein sequence ID" value="SDQ05268.1"/>
    <property type="molecule type" value="Genomic_DNA"/>
</dbReference>
<sequence length="728" mass="77515">MAISWGPYQNHVRLGIDVIMSPSSVGTSTSSVTLTVRTYVQMDGSSSIYYNGLSLSFSGSWSGGTSVNVNLGPGQSALIHTATFTRATSSSSQGQTFNATLSHVFGSTSISRGFTIPARPAAPPPRPNAPSGLSAVRNSDSQITLTWSRNSTYTSVIVQRSTGNGTWTQVGRPSGNAFTFVDRTVKPNERYYYRVYGVNAGGTSPVSGTAGPVYTTPRIPSRITATRVAAGIRVNAEEGGRPPYAASYDIMDGSTLVASNVALPWTHANPSPTAHVYKVRARIGSLASGWSVASNVVEIAAPPKAPTNLSPNGQVVSKLAVLLLSWRHNPVDASEQTVRQLQWRKAGTSAWTVLTAVSTDSESATFVSSEATFGEGDIEWQVRTKGQHADYSPWSATATFTLTSPPNVSITSPVSPWDQARALARWDYSQDLGRPQSSWEAELYDGNDLLVARRSGTGATNSVTFPDMLTDDETYTVKVRAATGTLWSDWDTFTFTVSFVPPALPNISGEWSEDTGAVTLSVGAGDPVPGGPPVAETGTIDLLRSVDNGQVWESVLADSPDVNLIVDDPEALSNGQTMYRAIAYATVTGASAYADITVLAQSQALWLGGGEQFGLTARLPYSPKVKVDAGRERSVQRYEGRSRGVAYAGEQVTRVVDASGALIESDDANATVALLEELAQDPSPLHLYRDPDGRRIYGVLGSISLPRNGGNAAAIMWGWSFQLEETDR</sequence>
<dbReference type="SUPFAM" id="SSF49265">
    <property type="entry name" value="Fibronectin type III"/>
    <property type="match status" value="1"/>
</dbReference>
<evidence type="ECO:0000256" key="2">
    <source>
        <dbReference type="ARBA" id="ARBA00023326"/>
    </source>
</evidence>
<dbReference type="OrthoDB" id="9805159at2"/>
<dbReference type="InterPro" id="IPR036116">
    <property type="entry name" value="FN3_sf"/>
</dbReference>
<dbReference type="Proteomes" id="UP000182690">
    <property type="component" value="Unassembled WGS sequence"/>
</dbReference>
<dbReference type="SMART" id="SM00060">
    <property type="entry name" value="FN3"/>
    <property type="match status" value="2"/>
</dbReference>
<dbReference type="AlphaFoldDB" id="A0A1H0XPK4"/>
<dbReference type="eggNOG" id="COG4733">
    <property type="taxonomic scope" value="Bacteria"/>
</dbReference>
<evidence type="ECO:0000313" key="5">
    <source>
        <dbReference type="EMBL" id="SDQ05268.1"/>
    </source>
</evidence>
<organism evidence="4 6">
    <name type="scientific">Leucobacter chromiiresistens</name>
    <dbReference type="NCBI Taxonomy" id="1079994"/>
    <lineage>
        <taxon>Bacteria</taxon>
        <taxon>Bacillati</taxon>
        <taxon>Actinomycetota</taxon>
        <taxon>Actinomycetes</taxon>
        <taxon>Micrococcales</taxon>
        <taxon>Microbacteriaceae</taxon>
        <taxon>Leucobacter</taxon>
    </lineage>
</organism>
<dbReference type="GO" id="GO:0016798">
    <property type="term" value="F:hydrolase activity, acting on glycosyl bonds"/>
    <property type="evidence" value="ECO:0007669"/>
    <property type="project" value="UniProtKB-KW"/>
</dbReference>
<reference evidence="4 6" key="1">
    <citation type="submission" date="2016-10" db="EMBL/GenBank/DDBJ databases">
        <authorList>
            <person name="de Groot N.N."/>
        </authorList>
    </citation>
    <scope>NUCLEOTIDE SEQUENCE [LARGE SCALE GENOMIC DNA]</scope>
    <source>
        <strain evidence="4 6">DSM 22788</strain>
    </source>
</reference>
<evidence type="ECO:0000259" key="3">
    <source>
        <dbReference type="PROSITE" id="PS50853"/>
    </source>
</evidence>
<keyword evidence="1" id="KW-0326">Glycosidase</keyword>
<gene>
    <name evidence="4" type="ORF">SAMN04488565_0009</name>
    <name evidence="5" type="ORF">SAMN04488565_0063</name>
</gene>
<dbReference type="RefSeq" id="WP_010156198.1">
    <property type="nucleotide sequence ID" value="NZ_FNKB01000001.1"/>
</dbReference>
<proteinExistence type="predicted"/>
<keyword evidence="2" id="KW-0119">Carbohydrate metabolism</keyword>
<dbReference type="Gene3D" id="2.60.40.10">
    <property type="entry name" value="Immunoglobulins"/>
    <property type="match status" value="2"/>
</dbReference>
<name>A0A1H0XPK4_9MICO</name>
<dbReference type="GO" id="GO:0000272">
    <property type="term" value="P:polysaccharide catabolic process"/>
    <property type="evidence" value="ECO:0007669"/>
    <property type="project" value="UniProtKB-KW"/>
</dbReference>
<keyword evidence="1" id="KW-0378">Hydrolase</keyword>
<dbReference type="InterPro" id="IPR013783">
    <property type="entry name" value="Ig-like_fold"/>
</dbReference>
<evidence type="ECO:0000313" key="4">
    <source>
        <dbReference type="EMBL" id="SDQ04810.1"/>
    </source>
</evidence>
<evidence type="ECO:0000313" key="6">
    <source>
        <dbReference type="Proteomes" id="UP000182690"/>
    </source>
</evidence>
<dbReference type="PROSITE" id="PS50853">
    <property type="entry name" value="FN3"/>
    <property type="match status" value="1"/>
</dbReference>
<feature type="domain" description="Fibronectin type-III" evidence="3">
    <location>
        <begin position="129"/>
        <end position="218"/>
    </location>
</feature>
<keyword evidence="2" id="KW-0624">Polysaccharide degradation</keyword>
<dbReference type="STRING" id="1079994.SAMN04488565_0009"/>
<evidence type="ECO:0000256" key="1">
    <source>
        <dbReference type="ARBA" id="ARBA00023295"/>
    </source>
</evidence>
<accession>A0A1H0XPK4</accession>
<dbReference type="EMBL" id="FNKB01000001">
    <property type="protein sequence ID" value="SDQ04810.1"/>
    <property type="molecule type" value="Genomic_DNA"/>
</dbReference>
<protein>
    <recommendedName>
        <fullName evidence="3">Fibronectin type-III domain-containing protein</fullName>
    </recommendedName>
</protein>
<dbReference type="InterPro" id="IPR003961">
    <property type="entry name" value="FN3_dom"/>
</dbReference>
<dbReference type="CDD" id="cd00063">
    <property type="entry name" value="FN3"/>
    <property type="match status" value="1"/>
</dbReference>